<dbReference type="SMART" id="SM00382">
    <property type="entry name" value="AAA"/>
    <property type="match status" value="1"/>
</dbReference>
<keyword evidence="3" id="KW-0067">ATP-binding</keyword>
<evidence type="ECO:0000256" key="1">
    <source>
        <dbReference type="ARBA" id="ARBA00006611"/>
    </source>
</evidence>
<keyword evidence="6" id="KW-1185">Reference proteome</keyword>
<dbReference type="RefSeq" id="WP_170109426.1">
    <property type="nucleotide sequence ID" value="NZ_QBKR01000001.1"/>
</dbReference>
<name>A0A2T6C9N1_9BACL</name>
<dbReference type="Pfam" id="PF00437">
    <property type="entry name" value="T2SSE"/>
    <property type="match status" value="1"/>
</dbReference>
<feature type="domain" description="AAA+ ATPase" evidence="4">
    <location>
        <begin position="136"/>
        <end position="259"/>
    </location>
</feature>
<dbReference type="Proteomes" id="UP000244240">
    <property type="component" value="Unassembled WGS sequence"/>
</dbReference>
<dbReference type="CDD" id="cd01129">
    <property type="entry name" value="PulE-GspE-like"/>
    <property type="match status" value="1"/>
</dbReference>
<evidence type="ECO:0000256" key="2">
    <source>
        <dbReference type="ARBA" id="ARBA00022741"/>
    </source>
</evidence>
<protein>
    <submittedName>
        <fullName evidence="5">General secretion pathway protein E</fullName>
    </submittedName>
</protein>
<sequence length="360" mass="39824">METATFVTRLLEEAIDAGASDLHIEPGAERLRIRQRVDGFLIPVDAPPREETAPLISRIKVMGHLDIGEKRLPQDGALSLTHRGEKVDVRISSLPTLYGEKLVLRLLRNRPGKMTLSELGMGETEMKRLREIIGRPGGLVLVTGPTGAGKTTSLYAILQELNREEWNLVTLEDPVEFQLPGVNQIQVNNKSGLTFARGLRAVLRQDPNIIMVGEIRDKETADIAVRAALTGHLVLSTLHTVDACSSITRLLDMGMEPYRIASALTGVVAQRLVRLICRGCGGKGCDACRQSGYKNRTGVFEVLAVMEDFHPLIVDREPLSRLRRTFRKAGMRSLSDGVLEKVMRGETTLSEFHRVVDVHD</sequence>
<reference evidence="5 6" key="1">
    <citation type="submission" date="2018-04" db="EMBL/GenBank/DDBJ databases">
        <title>Genomic Encyclopedia of Archaeal and Bacterial Type Strains, Phase II (KMG-II): from individual species to whole genera.</title>
        <authorList>
            <person name="Goeker M."/>
        </authorList>
    </citation>
    <scope>NUCLEOTIDE SEQUENCE [LARGE SCALE GENOMIC DNA]</scope>
    <source>
        <strain evidence="5 6">DSM 45787</strain>
    </source>
</reference>
<keyword evidence="2" id="KW-0547">Nucleotide-binding</keyword>
<dbReference type="GO" id="GO:0005886">
    <property type="term" value="C:plasma membrane"/>
    <property type="evidence" value="ECO:0007669"/>
    <property type="project" value="TreeGrafter"/>
</dbReference>
<dbReference type="Gene3D" id="3.40.50.300">
    <property type="entry name" value="P-loop containing nucleotide triphosphate hydrolases"/>
    <property type="match status" value="1"/>
</dbReference>
<dbReference type="EMBL" id="QBKR01000001">
    <property type="protein sequence ID" value="PTX65021.1"/>
    <property type="molecule type" value="Genomic_DNA"/>
</dbReference>
<comment type="caution">
    <text evidence="5">The sequence shown here is derived from an EMBL/GenBank/DDBJ whole genome shotgun (WGS) entry which is preliminary data.</text>
</comment>
<dbReference type="InterPro" id="IPR003593">
    <property type="entry name" value="AAA+_ATPase"/>
</dbReference>
<dbReference type="GO" id="GO:0016887">
    <property type="term" value="F:ATP hydrolysis activity"/>
    <property type="evidence" value="ECO:0007669"/>
    <property type="project" value="TreeGrafter"/>
</dbReference>
<comment type="similarity">
    <text evidence="1">Belongs to the GSP E family.</text>
</comment>
<evidence type="ECO:0000259" key="4">
    <source>
        <dbReference type="SMART" id="SM00382"/>
    </source>
</evidence>
<evidence type="ECO:0000256" key="3">
    <source>
        <dbReference type="ARBA" id="ARBA00022840"/>
    </source>
</evidence>
<dbReference type="PANTHER" id="PTHR30258">
    <property type="entry name" value="TYPE II SECRETION SYSTEM PROTEIN GSPE-RELATED"/>
    <property type="match status" value="1"/>
</dbReference>
<dbReference type="InterPro" id="IPR001482">
    <property type="entry name" value="T2SS/T4SS_dom"/>
</dbReference>
<dbReference type="AlphaFoldDB" id="A0A2T6C9N1"/>
<organism evidence="5 6">
    <name type="scientific">Melghirimyces profundicolus</name>
    <dbReference type="NCBI Taxonomy" id="1242148"/>
    <lineage>
        <taxon>Bacteria</taxon>
        <taxon>Bacillati</taxon>
        <taxon>Bacillota</taxon>
        <taxon>Bacilli</taxon>
        <taxon>Bacillales</taxon>
        <taxon>Thermoactinomycetaceae</taxon>
        <taxon>Melghirimyces</taxon>
    </lineage>
</organism>
<dbReference type="InterPro" id="IPR027417">
    <property type="entry name" value="P-loop_NTPase"/>
</dbReference>
<dbReference type="Gene3D" id="3.30.450.90">
    <property type="match status" value="1"/>
</dbReference>
<dbReference type="GO" id="GO:0005524">
    <property type="term" value="F:ATP binding"/>
    <property type="evidence" value="ECO:0007669"/>
    <property type="project" value="UniProtKB-KW"/>
</dbReference>
<dbReference type="PANTHER" id="PTHR30258:SF2">
    <property type="entry name" value="COMG OPERON PROTEIN 1"/>
    <property type="match status" value="1"/>
</dbReference>
<dbReference type="SUPFAM" id="SSF52540">
    <property type="entry name" value="P-loop containing nucleoside triphosphate hydrolases"/>
    <property type="match status" value="1"/>
</dbReference>
<gene>
    <name evidence="5" type="ORF">C8P63_101245</name>
</gene>
<evidence type="ECO:0000313" key="5">
    <source>
        <dbReference type="EMBL" id="PTX65021.1"/>
    </source>
</evidence>
<evidence type="ECO:0000313" key="6">
    <source>
        <dbReference type="Proteomes" id="UP000244240"/>
    </source>
</evidence>
<proteinExistence type="inferred from homology"/>
<accession>A0A2T6C9N1</accession>